<evidence type="ECO:0000256" key="1">
    <source>
        <dbReference type="SAM" id="MobiDB-lite"/>
    </source>
</evidence>
<feature type="region of interest" description="Disordered" evidence="1">
    <location>
        <begin position="139"/>
        <end position="1218"/>
    </location>
</feature>
<feature type="compositionally biased region" description="Low complexity" evidence="1">
    <location>
        <begin position="322"/>
        <end position="331"/>
    </location>
</feature>
<feature type="compositionally biased region" description="Pro residues" evidence="1">
    <location>
        <begin position="769"/>
        <end position="792"/>
    </location>
</feature>
<feature type="non-terminal residue" evidence="3">
    <location>
        <position position="1"/>
    </location>
</feature>
<feature type="compositionally biased region" description="Basic and acidic residues" evidence="1">
    <location>
        <begin position="685"/>
        <end position="697"/>
    </location>
</feature>
<feature type="compositionally biased region" description="Basic and acidic residues" evidence="1">
    <location>
        <begin position="585"/>
        <end position="594"/>
    </location>
</feature>
<feature type="compositionally biased region" description="Basic and acidic residues" evidence="1">
    <location>
        <begin position="620"/>
        <end position="635"/>
    </location>
</feature>
<proteinExistence type="predicted"/>
<dbReference type="Pfam" id="PF25459">
    <property type="entry name" value="AIM3_BBC1_C"/>
    <property type="match status" value="1"/>
</dbReference>
<evidence type="ECO:0000313" key="4">
    <source>
        <dbReference type="Proteomes" id="UP001140091"/>
    </source>
</evidence>
<sequence length="1389" mass="149442">MSLPFTQIAVPQDASTSSNGVHDWVGVQGEWMVSFCFCDHRVLQVYNNGIGPGLPADTSIFEADDFQEVFRNMKVELHVLRTEPDPEYPDKPVIFFAGVMKDLSQSIMNGQVWMTSEGHVRWHFVSGEQNNAIWRAKADLEGPRQWPPKPPIEKPKWKPPPVIASPPPDDDDDQPREAPNLANIIKSPPLPPSSEIVEKASGEGGEKEEEPSAERDETAEPDPEEEERQRRAAIAARMARLGGTRVGMAPPVFGKRPPPPPKKRSSTSEDVLASESSKESATSPRLQPTAEESKPPEAVLDRAIVSPPTEAAAEPGLPPQPSDSQSAKSPPSSMPVPAVPRRAAPPRRKPQKPTAPPPPVPETEGEKEPSPTSHDSLPSHDIAATELAEQVEQVQLTPGSPPAISGKAETTAEVPSAVSEAPAIPEVPKEPPSESEAKEAPAQEKAEPVVEGHDEHETEAPGEADPEPEPELDEETRRRQVAERIAKMGGINPFAAQLPPRRQSSRIEEPAENSEEPAPPKGEQPVVASSPEQTPSLPPIEAISPPLALAEDEQADESDVAVPVPPRVQDSSKARAPSPTIHEPTNLRELPKEADDNDSDESEYEDEDESVPKPVSAGLSRREERLEEDDDKRVPVSESSPSIPVPPPRAHPHRAVPPPPEAETVDESDSENEYEDMSRSQILSRSEEKEKGISKDNDSDDGTPLPIPPRASRSIDAGEAAATLTRSRTGSDASLSGLDEDEQEPLPVRPPATFTRDAPSPERDAAPLFVPPPPPTARPPPPPATRGLPPAPSTLHESSSQSSLKVPTQTEVLDDDEGDPIDPSFHSPSRRASAILPASTTIVPPDDATSDNEASTVEQSSQPAAVPEEKEDPEAARRRTIADRMAKLGGIKFGAAPPVPGQLNKRPPPVQQHQVEESAPSTEEANVPQSQEELTEEEEERARKERIAAKLAGMGGMRIGMMPTAFPPRKSHALSEKASSAPAPAPPAPSRPPPPPQAPGNESEYEGSTTSEDAVKVEAEESEIEEVNHEDVQEEIPPPIPSRAARASRRESSELPSSPPPIPRSPPMASSPPARPPVPAGLPARRPSTQTIGSQRRTSGDSGYTPSVSQRKSSVPKPHSEYVMVEEPQEEEAPPPLPPNRPAGRAPPPPTRSPPPAEPKESISSQWELPTIPTSTLTLEGDDLSMSWTEADAEPSSAPSMSSSQTYQHVASPPQPAAALVPRSANDVQLSSDDLMAVWGRVGVQVCEVATTLFERSKKGLIGDGTYPGYVRAVVKEVPNAVLTSDWGYLIYKQSGASVQKRASEIMPGDLIELHDAKLKGHKGLQAYHQNVGADEPVIGVISEFEPKKSKIKAFHANQHVGQQTVESISYRLEDLKSGTVKIYRVLEA</sequence>
<keyword evidence="4" id="KW-1185">Reference proteome</keyword>
<organism evidence="3 4">
    <name type="scientific">Candolleomyces eurysporus</name>
    <dbReference type="NCBI Taxonomy" id="2828524"/>
    <lineage>
        <taxon>Eukaryota</taxon>
        <taxon>Fungi</taxon>
        <taxon>Dikarya</taxon>
        <taxon>Basidiomycota</taxon>
        <taxon>Agaricomycotina</taxon>
        <taxon>Agaricomycetes</taxon>
        <taxon>Agaricomycetidae</taxon>
        <taxon>Agaricales</taxon>
        <taxon>Agaricineae</taxon>
        <taxon>Psathyrellaceae</taxon>
        <taxon>Candolleomyces</taxon>
    </lineage>
</organism>
<evidence type="ECO:0000259" key="2">
    <source>
        <dbReference type="Pfam" id="PF25459"/>
    </source>
</evidence>
<reference evidence="3" key="1">
    <citation type="submission" date="2022-06" db="EMBL/GenBank/DDBJ databases">
        <title>Genome Sequence of Candolleomyces eurysporus.</title>
        <authorList>
            <person name="Buettner E."/>
        </authorList>
    </citation>
    <scope>NUCLEOTIDE SEQUENCE</scope>
    <source>
        <strain evidence="3">VTCC 930004</strain>
    </source>
</reference>
<feature type="compositionally biased region" description="Pro residues" evidence="1">
    <location>
        <begin position="1057"/>
        <end position="1080"/>
    </location>
</feature>
<feature type="compositionally biased region" description="Basic and acidic residues" evidence="1">
    <location>
        <begin position="475"/>
        <end position="486"/>
    </location>
</feature>
<feature type="compositionally biased region" description="Pro residues" evidence="1">
    <location>
        <begin position="1134"/>
        <end position="1157"/>
    </location>
</feature>
<feature type="compositionally biased region" description="Acidic residues" evidence="1">
    <location>
        <begin position="550"/>
        <end position="559"/>
    </location>
</feature>
<protein>
    <recommendedName>
        <fullName evidence="2">BBC1/AIM3 cysteine proteinase-fold domain-containing protein</fullName>
    </recommendedName>
</protein>
<feature type="compositionally biased region" description="Pro residues" evidence="1">
    <location>
        <begin position="983"/>
        <end position="998"/>
    </location>
</feature>
<feature type="compositionally biased region" description="Basic and acidic residues" evidence="1">
    <location>
        <begin position="427"/>
        <end position="459"/>
    </location>
</feature>
<name>A0A9W8MKY3_9AGAR</name>
<feature type="domain" description="BBC1/AIM3 cysteine proteinase-fold" evidence="2">
    <location>
        <begin position="1228"/>
        <end position="1388"/>
    </location>
</feature>
<feature type="compositionally biased region" description="Polar residues" evidence="1">
    <location>
        <begin position="724"/>
        <end position="734"/>
    </location>
</feature>
<gene>
    <name evidence="3" type="ORF">H1R20_g2605</name>
</gene>
<comment type="caution">
    <text evidence="3">The sequence shown here is derived from an EMBL/GenBank/DDBJ whole genome shotgun (WGS) entry which is preliminary data.</text>
</comment>
<evidence type="ECO:0000313" key="3">
    <source>
        <dbReference type="EMBL" id="KAJ2934491.1"/>
    </source>
</evidence>
<feature type="compositionally biased region" description="Basic and acidic residues" evidence="1">
    <location>
        <begin position="196"/>
        <end position="218"/>
    </location>
</feature>
<dbReference type="InterPro" id="IPR057402">
    <property type="entry name" value="AIM3_BBC1_C"/>
</dbReference>
<feature type="compositionally biased region" description="Polar residues" evidence="1">
    <location>
        <begin position="1088"/>
        <end position="1113"/>
    </location>
</feature>
<accession>A0A9W8MKY3</accession>
<feature type="compositionally biased region" description="Basic and acidic residues" evidence="1">
    <location>
        <begin position="873"/>
        <end position="886"/>
    </location>
</feature>
<feature type="compositionally biased region" description="Pro residues" evidence="1">
    <location>
        <begin position="158"/>
        <end position="167"/>
    </location>
</feature>
<dbReference type="Proteomes" id="UP001140091">
    <property type="component" value="Unassembled WGS sequence"/>
</dbReference>
<feature type="compositionally biased region" description="Low complexity" evidence="1">
    <location>
        <begin position="1195"/>
        <end position="1204"/>
    </location>
</feature>
<feature type="compositionally biased region" description="Polar residues" evidence="1">
    <location>
        <begin position="851"/>
        <end position="863"/>
    </location>
</feature>
<dbReference type="EMBL" id="JANBPK010000717">
    <property type="protein sequence ID" value="KAJ2934491.1"/>
    <property type="molecule type" value="Genomic_DNA"/>
</dbReference>
<feature type="compositionally biased region" description="Acidic residues" evidence="1">
    <location>
        <begin position="595"/>
        <end position="609"/>
    </location>
</feature>
<feature type="compositionally biased region" description="Polar residues" evidence="1">
    <location>
        <begin position="919"/>
        <end position="931"/>
    </location>
</feature>
<feature type="compositionally biased region" description="Polar residues" evidence="1">
    <location>
        <begin position="1162"/>
        <end position="1178"/>
    </location>
</feature>
<feature type="compositionally biased region" description="Acidic residues" evidence="1">
    <location>
        <begin position="460"/>
        <end position="474"/>
    </location>
</feature>
<dbReference type="OrthoDB" id="207120at2759"/>
<feature type="compositionally biased region" description="Pro residues" evidence="1">
    <location>
        <begin position="643"/>
        <end position="661"/>
    </location>
</feature>
<feature type="compositionally biased region" description="Acidic residues" evidence="1">
    <location>
        <begin position="663"/>
        <end position="675"/>
    </location>
</feature>